<feature type="domain" description="Imelysin-like" evidence="4">
    <location>
        <begin position="240"/>
        <end position="417"/>
    </location>
</feature>
<gene>
    <name evidence="5" type="ORF">MNEG_11619</name>
</gene>
<protein>
    <submittedName>
        <fullName evidence="5">Putative lipoprotein</fullName>
    </submittedName>
</protein>
<dbReference type="EMBL" id="KK103050">
    <property type="protein sequence ID" value="KIY96344.1"/>
    <property type="molecule type" value="Genomic_DNA"/>
</dbReference>
<sequence>MGSELARMHRLPGSHRIETLLYRDNNITAAVPWAEQLVADYKALVGKLKSPSEYSAPQIFAGIIEVAREVAKKKISSEEETWSDQSVLIFYNNLQGISEMFKPWSADLAQANATLANQTDAAIQQARATLLPYLRPGANGSLTYAPYSAVPVAVRRKIQTSFYDVAESLEQAAKALNITLPTGPAAEGEAEAITAAPQGLTLPPEEVCTPTVNATLYTTEAPEIQAGLQYFRSLLPYQIAASQAMTKAISSGDVAAAKALYAATRPIYEQIEVLAPSFPYIDAALDAREYAFPEGERSKTFMGFHRLERMVIGDGDVGPAALEYAKAVEEYLRLLDAALGDTTPERFTSATAFEGMLNLANEVPAKKISSEEETTSDLSQMIFYNNWKGILSQAQPFCPRAQAQCEALQEAVKAAAECLDIDTKDTIGNVNASDVNAAFASNLLSADYKRYSNTTVAQRRCIVQRGYAVRDKLAAFASALGVLDDCSPYYEPVFVTYPFRLQVAPPTPTKPATAQAAAPAPAPVTSSGGCQSMAAAASVGLAMAVGVVLGLL</sequence>
<dbReference type="Pfam" id="PF09375">
    <property type="entry name" value="Peptidase_M75"/>
    <property type="match status" value="2"/>
</dbReference>
<dbReference type="RefSeq" id="XP_013895364.1">
    <property type="nucleotide sequence ID" value="XM_014039910.1"/>
</dbReference>
<dbReference type="OrthoDB" id="3730at2759"/>
<dbReference type="PANTHER" id="PTHR39192:SF1">
    <property type="entry name" value="IRON UPTAKE SYSTEM COMPONENT EFEO"/>
    <property type="match status" value="1"/>
</dbReference>
<evidence type="ECO:0000256" key="1">
    <source>
        <dbReference type="ARBA" id="ARBA00004196"/>
    </source>
</evidence>
<evidence type="ECO:0000313" key="6">
    <source>
        <dbReference type="Proteomes" id="UP000054498"/>
    </source>
</evidence>
<dbReference type="InterPro" id="IPR038352">
    <property type="entry name" value="Imelysin_sf"/>
</dbReference>
<comment type="similarity">
    <text evidence="2">Belongs to the EfeM/EfeO family.</text>
</comment>
<dbReference type="GeneID" id="25728899"/>
<dbReference type="InterPro" id="IPR018976">
    <property type="entry name" value="Imelysin-like"/>
</dbReference>
<dbReference type="AlphaFoldDB" id="A0A0D2LY57"/>
<organism evidence="5 6">
    <name type="scientific">Monoraphidium neglectum</name>
    <dbReference type="NCBI Taxonomy" id="145388"/>
    <lineage>
        <taxon>Eukaryota</taxon>
        <taxon>Viridiplantae</taxon>
        <taxon>Chlorophyta</taxon>
        <taxon>core chlorophytes</taxon>
        <taxon>Chlorophyceae</taxon>
        <taxon>CS clade</taxon>
        <taxon>Sphaeropleales</taxon>
        <taxon>Selenastraceae</taxon>
        <taxon>Monoraphidium</taxon>
    </lineage>
</organism>
<dbReference type="InterPro" id="IPR034981">
    <property type="entry name" value="Imelysin-like_EfeO/Algp7"/>
</dbReference>
<evidence type="ECO:0000313" key="5">
    <source>
        <dbReference type="EMBL" id="KIY96344.1"/>
    </source>
</evidence>
<dbReference type="InterPro" id="IPR050894">
    <property type="entry name" value="EfeM/EfeO_iron_uptake"/>
</dbReference>
<feature type="domain" description="Imelysin-like" evidence="4">
    <location>
        <begin position="13"/>
        <end position="133"/>
    </location>
</feature>
<comment type="subcellular location">
    <subcellularLocation>
        <location evidence="1">Cell envelope</location>
    </subcellularLocation>
</comment>
<reference evidence="5 6" key="1">
    <citation type="journal article" date="2013" name="BMC Genomics">
        <title>Reconstruction of the lipid metabolism for the microalga Monoraphidium neglectum from its genome sequence reveals characteristics suitable for biofuel production.</title>
        <authorList>
            <person name="Bogen C."/>
            <person name="Al-Dilaimi A."/>
            <person name="Albersmeier A."/>
            <person name="Wichmann J."/>
            <person name="Grundmann M."/>
            <person name="Rupp O."/>
            <person name="Lauersen K.J."/>
            <person name="Blifernez-Klassen O."/>
            <person name="Kalinowski J."/>
            <person name="Goesmann A."/>
            <person name="Mussgnug J.H."/>
            <person name="Kruse O."/>
        </authorList>
    </citation>
    <scope>NUCLEOTIDE SEQUENCE [LARGE SCALE GENOMIC DNA]</scope>
    <source>
        <strain evidence="5 6">SAG 48.87</strain>
    </source>
</reference>
<evidence type="ECO:0000256" key="3">
    <source>
        <dbReference type="ARBA" id="ARBA00022729"/>
    </source>
</evidence>
<keyword evidence="6" id="KW-1185">Reference proteome</keyword>
<keyword evidence="5" id="KW-0449">Lipoprotein</keyword>
<dbReference type="KEGG" id="mng:MNEG_11619"/>
<dbReference type="PANTHER" id="PTHR39192">
    <property type="entry name" value="IRON UPTAKE SYSTEM COMPONENT EFEO"/>
    <property type="match status" value="1"/>
</dbReference>
<dbReference type="CDD" id="cd14656">
    <property type="entry name" value="Imelysin-like_EfeO"/>
    <property type="match status" value="2"/>
</dbReference>
<evidence type="ECO:0000259" key="4">
    <source>
        <dbReference type="Pfam" id="PF09375"/>
    </source>
</evidence>
<name>A0A0D2LY57_9CHLO</name>
<evidence type="ECO:0000256" key="2">
    <source>
        <dbReference type="ARBA" id="ARBA00005989"/>
    </source>
</evidence>
<proteinExistence type="inferred from homology"/>
<dbReference type="Gene3D" id="1.20.1420.20">
    <property type="entry name" value="M75 peptidase, HXXE motif"/>
    <property type="match status" value="2"/>
</dbReference>
<accession>A0A0D2LY57</accession>
<dbReference type="Proteomes" id="UP000054498">
    <property type="component" value="Unassembled WGS sequence"/>
</dbReference>
<keyword evidence="3" id="KW-0732">Signal</keyword>